<reference evidence="1" key="1">
    <citation type="submission" date="2019-12" db="EMBL/GenBank/DDBJ databases">
        <title>Genome sequencing and annotation of Brassica cretica.</title>
        <authorList>
            <person name="Studholme D.J."/>
            <person name="Sarris P.F."/>
        </authorList>
    </citation>
    <scope>NUCLEOTIDE SEQUENCE</scope>
    <source>
        <strain evidence="1">PFS-001/15</strain>
        <tissue evidence="1">Leaf</tissue>
    </source>
</reference>
<organism evidence="1 2">
    <name type="scientific">Brassica cretica</name>
    <name type="common">Mustard</name>
    <dbReference type="NCBI Taxonomy" id="69181"/>
    <lineage>
        <taxon>Eukaryota</taxon>
        <taxon>Viridiplantae</taxon>
        <taxon>Streptophyta</taxon>
        <taxon>Embryophyta</taxon>
        <taxon>Tracheophyta</taxon>
        <taxon>Spermatophyta</taxon>
        <taxon>Magnoliopsida</taxon>
        <taxon>eudicotyledons</taxon>
        <taxon>Gunneridae</taxon>
        <taxon>Pentapetalae</taxon>
        <taxon>rosids</taxon>
        <taxon>malvids</taxon>
        <taxon>Brassicales</taxon>
        <taxon>Brassicaceae</taxon>
        <taxon>Brassiceae</taxon>
        <taxon>Brassica</taxon>
    </lineage>
</organism>
<dbReference type="EMBL" id="QGKW02001911">
    <property type="protein sequence ID" value="KAF2567865.1"/>
    <property type="molecule type" value="Genomic_DNA"/>
</dbReference>
<dbReference type="Proteomes" id="UP000712281">
    <property type="component" value="Unassembled WGS sequence"/>
</dbReference>
<evidence type="ECO:0000313" key="1">
    <source>
        <dbReference type="EMBL" id="KAF2567865.1"/>
    </source>
</evidence>
<protein>
    <submittedName>
        <fullName evidence="1">Uncharacterized protein</fullName>
    </submittedName>
</protein>
<name>A0A8S9IET3_BRACR</name>
<proteinExistence type="predicted"/>
<sequence length="71" mass="7547">MRVGSRSRVARPRVSLRRLSSCAQVRLPASLTPSRDVDASSSSCALVHDPALLDPAWGLIVASSWPGYAGK</sequence>
<evidence type="ECO:0000313" key="2">
    <source>
        <dbReference type="Proteomes" id="UP000712281"/>
    </source>
</evidence>
<gene>
    <name evidence="1" type="ORF">F2Q68_00026727</name>
</gene>
<dbReference type="AlphaFoldDB" id="A0A8S9IET3"/>
<comment type="caution">
    <text evidence="1">The sequence shown here is derived from an EMBL/GenBank/DDBJ whole genome shotgun (WGS) entry which is preliminary data.</text>
</comment>
<accession>A0A8S9IET3</accession>